<dbReference type="InterPro" id="IPR012255">
    <property type="entry name" value="ETF_b"/>
</dbReference>
<dbReference type="InterPro" id="IPR033948">
    <property type="entry name" value="ETF_beta_N"/>
</dbReference>
<dbReference type="GO" id="GO:0009055">
    <property type="term" value="F:electron transfer activity"/>
    <property type="evidence" value="ECO:0007669"/>
    <property type="project" value="InterPro"/>
</dbReference>
<evidence type="ECO:0000256" key="6">
    <source>
        <dbReference type="ARBA" id="ARBA00022982"/>
    </source>
</evidence>
<dbReference type="Pfam" id="PF01012">
    <property type="entry name" value="ETF"/>
    <property type="match status" value="1"/>
</dbReference>
<dbReference type="PIRSF" id="PIRSF000090">
    <property type="entry name" value="Beta-ETF"/>
    <property type="match status" value="1"/>
</dbReference>
<protein>
    <recommendedName>
        <fullName evidence="4">Electron transfer flavoprotein subunit beta</fullName>
    </recommendedName>
</protein>
<dbReference type="Proteomes" id="UP001242995">
    <property type="component" value="Unassembled WGS sequence"/>
</dbReference>
<evidence type="ECO:0000256" key="4">
    <source>
        <dbReference type="ARBA" id="ARBA00016797"/>
    </source>
</evidence>
<dbReference type="PANTHER" id="PTHR21294:SF8">
    <property type="entry name" value="ELECTRON TRANSFER FLAVOPROTEIN SUBUNIT BETA"/>
    <property type="match status" value="1"/>
</dbReference>
<sequence length="259" mass="27239">MKIIVLIKLVPDTADDRKLDLATGLIERNAGENVVDEVNERALEVALRFKDFDKGTEVVVLSLGPHEASQALRRALSIGADSAVHVCDDALAGADAVRTSMALAAALSKTGFDLVIAGNESTDGRTGAVPAMVAEYLEIPLLGSVEAVEISENIVRGQRHADGVDSWVHAKLPAVITITERSAEVRFPSFKGILTGKRKPVTSLSLADLGVIKADQAGVGRCVVLSTTARPERAAGRKIVDEGTAAAELADFLIAGRLV</sequence>
<keyword evidence="5" id="KW-0813">Transport</keyword>
<comment type="caution">
    <text evidence="9">The sequence shown here is derived from an EMBL/GenBank/DDBJ whole genome shotgun (WGS) entry which is preliminary data.</text>
</comment>
<evidence type="ECO:0000313" key="12">
    <source>
        <dbReference type="Proteomes" id="UP001242995"/>
    </source>
</evidence>
<name>A0AAW8DIU8_9MICC</name>
<comment type="function">
    <text evidence="7">The electron transfer flavoprotein serves as a specific electron acceptor for other dehydrogenases. It transfers the electrons to the main respiratory chain via ETF-ubiquinone oxidoreductase (ETF dehydrogenase).</text>
</comment>
<dbReference type="GO" id="GO:0005829">
    <property type="term" value="C:cytosol"/>
    <property type="evidence" value="ECO:0007669"/>
    <property type="project" value="TreeGrafter"/>
</dbReference>
<evidence type="ECO:0000313" key="11">
    <source>
        <dbReference type="Proteomes" id="UP001230951"/>
    </source>
</evidence>
<dbReference type="AlphaFoldDB" id="A0AAW8DIU8"/>
<evidence type="ECO:0000256" key="2">
    <source>
        <dbReference type="ARBA" id="ARBA00007557"/>
    </source>
</evidence>
<comment type="similarity">
    <text evidence="2">Belongs to the ETF beta-subunit/FixA family.</text>
</comment>
<dbReference type="InterPro" id="IPR014729">
    <property type="entry name" value="Rossmann-like_a/b/a_fold"/>
</dbReference>
<evidence type="ECO:0000256" key="7">
    <source>
        <dbReference type="ARBA" id="ARBA00025649"/>
    </source>
</evidence>
<evidence type="ECO:0000259" key="8">
    <source>
        <dbReference type="SMART" id="SM00893"/>
    </source>
</evidence>
<evidence type="ECO:0000256" key="3">
    <source>
        <dbReference type="ARBA" id="ARBA00011355"/>
    </source>
</evidence>
<gene>
    <name evidence="9" type="ORF">J2S90_003007</name>
    <name evidence="10" type="ORF">J2S93_003278</name>
</gene>
<dbReference type="InterPro" id="IPR014730">
    <property type="entry name" value="ETF_a/b_N"/>
</dbReference>
<dbReference type="PANTHER" id="PTHR21294">
    <property type="entry name" value="ELECTRON TRANSFER FLAVOPROTEIN BETA-SUBUNIT"/>
    <property type="match status" value="1"/>
</dbReference>
<proteinExistence type="inferred from homology"/>
<accession>A0AAW8DIU8</accession>
<evidence type="ECO:0000313" key="9">
    <source>
        <dbReference type="EMBL" id="MDP9906036.1"/>
    </source>
</evidence>
<evidence type="ECO:0000256" key="1">
    <source>
        <dbReference type="ARBA" id="ARBA00001974"/>
    </source>
</evidence>
<dbReference type="RefSeq" id="WP_306962353.1">
    <property type="nucleotide sequence ID" value="NZ_JAUSRG010000009.1"/>
</dbReference>
<dbReference type="CDD" id="cd01714">
    <property type="entry name" value="ETF_beta"/>
    <property type="match status" value="1"/>
</dbReference>
<dbReference type="SUPFAM" id="SSF52402">
    <property type="entry name" value="Adenine nucleotide alpha hydrolases-like"/>
    <property type="match status" value="1"/>
</dbReference>
<evidence type="ECO:0000313" key="10">
    <source>
        <dbReference type="EMBL" id="MDQ0181839.1"/>
    </source>
</evidence>
<comment type="subunit">
    <text evidence="3">Heterodimer of an alpha and a beta subunit.</text>
</comment>
<reference evidence="9 11" key="1">
    <citation type="submission" date="2023-07" db="EMBL/GenBank/DDBJ databases">
        <title>Sorghum-associated microbial communities from plants grown in Nebraska, USA.</title>
        <authorList>
            <person name="Schachtman D."/>
        </authorList>
    </citation>
    <scope>NUCLEOTIDE SEQUENCE</scope>
    <source>
        <strain evidence="9">DS1006</strain>
        <strain evidence="10 11">DS1016</strain>
    </source>
</reference>
<evidence type="ECO:0000256" key="5">
    <source>
        <dbReference type="ARBA" id="ARBA00022448"/>
    </source>
</evidence>
<dbReference type="Gene3D" id="3.40.50.620">
    <property type="entry name" value="HUPs"/>
    <property type="match status" value="1"/>
</dbReference>
<dbReference type="EMBL" id="JAUSTF010000008">
    <property type="protein sequence ID" value="MDQ0181839.1"/>
    <property type="molecule type" value="Genomic_DNA"/>
</dbReference>
<dbReference type="SMART" id="SM00893">
    <property type="entry name" value="ETF"/>
    <property type="match status" value="1"/>
</dbReference>
<dbReference type="Proteomes" id="UP001230951">
    <property type="component" value="Unassembled WGS sequence"/>
</dbReference>
<keyword evidence="11" id="KW-1185">Reference proteome</keyword>
<feature type="domain" description="Electron transfer flavoprotein alpha/beta-subunit N-terminal" evidence="8">
    <location>
        <begin position="23"/>
        <end position="213"/>
    </location>
</feature>
<comment type="cofactor">
    <cofactor evidence="1">
        <name>FAD</name>
        <dbReference type="ChEBI" id="CHEBI:57692"/>
    </cofactor>
</comment>
<organism evidence="9 12">
    <name type="scientific">Arthrobacter bambusae</name>
    <dbReference type="NCBI Taxonomy" id="1338426"/>
    <lineage>
        <taxon>Bacteria</taxon>
        <taxon>Bacillati</taxon>
        <taxon>Actinomycetota</taxon>
        <taxon>Actinomycetes</taxon>
        <taxon>Micrococcales</taxon>
        <taxon>Micrococcaceae</taxon>
        <taxon>Arthrobacter</taxon>
    </lineage>
</organism>
<keyword evidence="6" id="KW-0249">Electron transport</keyword>
<dbReference type="EMBL" id="JAUSRG010000009">
    <property type="protein sequence ID" value="MDP9906036.1"/>
    <property type="molecule type" value="Genomic_DNA"/>
</dbReference>